<dbReference type="PANTHER" id="PTHR30399">
    <property type="entry name" value="UNCHARACTERIZED PROTEIN YGJP"/>
    <property type="match status" value="1"/>
</dbReference>
<dbReference type="PANTHER" id="PTHR30399:SF1">
    <property type="entry name" value="UTP PYROPHOSPHATASE"/>
    <property type="match status" value="1"/>
</dbReference>
<protein>
    <recommendedName>
        <fullName evidence="1">YgjP-like metallopeptidase domain-containing protein</fullName>
    </recommendedName>
</protein>
<feature type="domain" description="YgjP-like metallopeptidase" evidence="1">
    <location>
        <begin position="23"/>
        <end position="218"/>
    </location>
</feature>
<evidence type="ECO:0000313" key="3">
    <source>
        <dbReference type="Proteomes" id="UP000004318"/>
    </source>
</evidence>
<dbReference type="InterPro" id="IPR002725">
    <property type="entry name" value="YgjP-like_metallopeptidase"/>
</dbReference>
<evidence type="ECO:0000313" key="2">
    <source>
        <dbReference type="EMBL" id="EAQ03062.1"/>
    </source>
</evidence>
<dbReference type="STRING" id="252305.OB2597_12998"/>
<dbReference type="OrthoDB" id="9795402at2"/>
<evidence type="ECO:0000259" key="1">
    <source>
        <dbReference type="Pfam" id="PF01863"/>
    </source>
</evidence>
<dbReference type="Gene3D" id="3.30.2010.10">
    <property type="entry name" value="Metalloproteases ('zincins'), catalytic domain"/>
    <property type="match status" value="1"/>
</dbReference>
<gene>
    <name evidence="2" type="ORF">OB2597_12998</name>
</gene>
<dbReference type="Proteomes" id="UP000004318">
    <property type="component" value="Unassembled WGS sequence"/>
</dbReference>
<reference evidence="2 3" key="1">
    <citation type="journal article" date="2010" name="J. Bacteriol.">
        <title>Genome sequences of Oceanicola granulosus HTCC2516(T) and Oceanicola batsensis HTCC2597(TDelta).</title>
        <authorList>
            <person name="Thrash J.C."/>
            <person name="Cho J.C."/>
            <person name="Vergin K.L."/>
            <person name="Giovannoni S.J."/>
        </authorList>
    </citation>
    <scope>NUCLEOTIDE SEQUENCE [LARGE SCALE GENOMIC DNA]</scope>
    <source>
        <strain evidence="3">ATCC BAA-863 / DSM 15984 / KCTC 12145 / HTCC2597</strain>
    </source>
</reference>
<organism evidence="2 3">
    <name type="scientific">Pseudooceanicola batsensis (strain ATCC BAA-863 / DSM 15984 / KCTC 12145 / HTCC2597)</name>
    <name type="common">Oceanicola batsensis</name>
    <dbReference type="NCBI Taxonomy" id="252305"/>
    <lineage>
        <taxon>Bacteria</taxon>
        <taxon>Pseudomonadati</taxon>
        <taxon>Pseudomonadota</taxon>
        <taxon>Alphaproteobacteria</taxon>
        <taxon>Rhodobacterales</taxon>
        <taxon>Paracoccaceae</taxon>
        <taxon>Pseudooceanicola</taxon>
    </lineage>
</organism>
<dbReference type="Pfam" id="PF01863">
    <property type="entry name" value="YgjP-like"/>
    <property type="match status" value="1"/>
</dbReference>
<dbReference type="eggNOG" id="COG1451">
    <property type="taxonomic scope" value="Bacteria"/>
</dbReference>
<dbReference type="HOGENOM" id="CLU_065947_2_1_5"/>
<dbReference type="CDD" id="cd07344">
    <property type="entry name" value="M48_yhfN_like"/>
    <property type="match status" value="1"/>
</dbReference>
<accession>A3TY28</accession>
<proteinExistence type="predicted"/>
<dbReference type="EMBL" id="AAMO01000005">
    <property type="protein sequence ID" value="EAQ03062.1"/>
    <property type="molecule type" value="Genomic_DNA"/>
</dbReference>
<name>A3TY28_PSEBH</name>
<keyword evidence="3" id="KW-1185">Reference proteome</keyword>
<sequence length="235" mass="25932">MGHHLLPGNPPVEINLKRSSRARRISLRVSSLDGRVTLTLPRGVSEGDGIAFAAEKADWLRGHLARHGGTQVVAVGTDLPVAGRLLSIAAGAGRSVRVEGDRLLVPGDPAQLPAKLSAYLRALARDRLVAASDRYAARLGRRYTRITLRDTRSRWGSCSAQGALSYSWRLIMAPPEVLDYVAAHEVAHLAEMNHSRAFWDTVQAIHGPHEVQRRWLRTDGTALHRFRFEAQDRAH</sequence>
<comment type="caution">
    <text evidence="2">The sequence shown here is derived from an EMBL/GenBank/DDBJ whole genome shotgun (WGS) entry which is preliminary data.</text>
</comment>
<dbReference type="InterPro" id="IPR053136">
    <property type="entry name" value="UTP_pyrophosphatase-like"/>
</dbReference>
<dbReference type="RefSeq" id="WP_009806816.1">
    <property type="nucleotide sequence ID" value="NZ_CH724131.1"/>
</dbReference>
<dbReference type="AlphaFoldDB" id="A3TY28"/>